<evidence type="ECO:0000313" key="4">
    <source>
        <dbReference type="Proteomes" id="UP000320390"/>
    </source>
</evidence>
<dbReference type="OrthoDB" id="280492at2"/>
<dbReference type="SUPFAM" id="SSF52172">
    <property type="entry name" value="CheY-like"/>
    <property type="match status" value="1"/>
</dbReference>
<dbReference type="InterPro" id="IPR011006">
    <property type="entry name" value="CheY-like_superfamily"/>
</dbReference>
<dbReference type="InterPro" id="IPR001789">
    <property type="entry name" value="Sig_transdc_resp-reg_receiver"/>
</dbReference>
<dbReference type="SMART" id="SM00448">
    <property type="entry name" value="REC"/>
    <property type="match status" value="1"/>
</dbReference>
<feature type="modified residue" description="4-aspartylphosphate" evidence="1">
    <location>
        <position position="77"/>
    </location>
</feature>
<dbReference type="EMBL" id="CP036434">
    <property type="protein sequence ID" value="QDV06507.1"/>
    <property type="molecule type" value="Genomic_DNA"/>
</dbReference>
<dbReference type="AlphaFoldDB" id="A0A518EQZ6"/>
<dbReference type="GO" id="GO:0000160">
    <property type="term" value="P:phosphorelay signal transduction system"/>
    <property type="evidence" value="ECO:0007669"/>
    <property type="project" value="InterPro"/>
</dbReference>
<dbReference type="CDD" id="cd00156">
    <property type="entry name" value="REC"/>
    <property type="match status" value="1"/>
</dbReference>
<organism evidence="3 4">
    <name type="scientific">Saltatorellus ferox</name>
    <dbReference type="NCBI Taxonomy" id="2528018"/>
    <lineage>
        <taxon>Bacteria</taxon>
        <taxon>Pseudomonadati</taxon>
        <taxon>Planctomycetota</taxon>
        <taxon>Planctomycetia</taxon>
        <taxon>Planctomycetia incertae sedis</taxon>
        <taxon>Saltatorellus</taxon>
    </lineage>
</organism>
<dbReference type="Proteomes" id="UP000320390">
    <property type="component" value="Chromosome"/>
</dbReference>
<gene>
    <name evidence="3" type="primary">dcuR</name>
    <name evidence="3" type="ORF">Poly30_20170</name>
</gene>
<evidence type="ECO:0000256" key="1">
    <source>
        <dbReference type="PROSITE-ProRule" id="PRU00169"/>
    </source>
</evidence>
<proteinExistence type="predicted"/>
<dbReference type="RefSeq" id="WP_145196747.1">
    <property type="nucleotide sequence ID" value="NZ_CP036434.1"/>
</dbReference>
<dbReference type="PROSITE" id="PS50110">
    <property type="entry name" value="RESPONSE_REGULATORY"/>
    <property type="match status" value="1"/>
</dbReference>
<keyword evidence="1" id="KW-0597">Phosphoprotein</keyword>
<accession>A0A518EQZ6</accession>
<dbReference type="PANTHER" id="PTHR45566:SF2">
    <property type="entry name" value="NARL SUBFAMILY"/>
    <property type="match status" value="1"/>
</dbReference>
<dbReference type="PANTHER" id="PTHR45566">
    <property type="entry name" value="HTH-TYPE TRANSCRIPTIONAL REGULATOR YHJB-RELATED"/>
    <property type="match status" value="1"/>
</dbReference>
<dbReference type="InterPro" id="IPR051015">
    <property type="entry name" value="EvgA-like"/>
</dbReference>
<evidence type="ECO:0000259" key="2">
    <source>
        <dbReference type="PROSITE" id="PS50110"/>
    </source>
</evidence>
<name>A0A518EQZ6_9BACT</name>
<sequence length="165" mass="18163">MKIKTRPPQSRKADSPAPTVDPAIRIMILDDDALDIQAMRRCLASLPGPWAEPIGCSDIEDALVALEAEPIDLLFIDYHLGRMTGLEALEELRAGGCQAPAILLTGSHGEQMLHEAMRAGVMDYLPKERISNDLVGQTIRSVLAKAELHRRIQRKQESSNTRSNA</sequence>
<dbReference type="Pfam" id="PF00072">
    <property type="entry name" value="Response_reg"/>
    <property type="match status" value="1"/>
</dbReference>
<feature type="domain" description="Response regulatory" evidence="2">
    <location>
        <begin position="25"/>
        <end position="142"/>
    </location>
</feature>
<dbReference type="Gene3D" id="3.40.50.2300">
    <property type="match status" value="1"/>
</dbReference>
<protein>
    <submittedName>
        <fullName evidence="3">Transcriptional regulatory protein DcuR</fullName>
    </submittedName>
</protein>
<reference evidence="3 4" key="1">
    <citation type="submission" date="2019-02" db="EMBL/GenBank/DDBJ databases">
        <title>Deep-cultivation of Planctomycetes and their phenomic and genomic characterization uncovers novel biology.</title>
        <authorList>
            <person name="Wiegand S."/>
            <person name="Jogler M."/>
            <person name="Boedeker C."/>
            <person name="Pinto D."/>
            <person name="Vollmers J."/>
            <person name="Rivas-Marin E."/>
            <person name="Kohn T."/>
            <person name="Peeters S.H."/>
            <person name="Heuer A."/>
            <person name="Rast P."/>
            <person name="Oberbeckmann S."/>
            <person name="Bunk B."/>
            <person name="Jeske O."/>
            <person name="Meyerdierks A."/>
            <person name="Storesund J.E."/>
            <person name="Kallscheuer N."/>
            <person name="Luecker S."/>
            <person name="Lage O.M."/>
            <person name="Pohl T."/>
            <person name="Merkel B.J."/>
            <person name="Hornburger P."/>
            <person name="Mueller R.-W."/>
            <person name="Bruemmer F."/>
            <person name="Labrenz M."/>
            <person name="Spormann A.M."/>
            <person name="Op den Camp H."/>
            <person name="Overmann J."/>
            <person name="Amann R."/>
            <person name="Jetten M.S.M."/>
            <person name="Mascher T."/>
            <person name="Medema M.H."/>
            <person name="Devos D.P."/>
            <person name="Kaster A.-K."/>
            <person name="Ovreas L."/>
            <person name="Rohde M."/>
            <person name="Galperin M.Y."/>
            <person name="Jogler C."/>
        </authorList>
    </citation>
    <scope>NUCLEOTIDE SEQUENCE [LARGE SCALE GENOMIC DNA]</scope>
    <source>
        <strain evidence="3 4">Poly30</strain>
    </source>
</reference>
<keyword evidence="4" id="KW-1185">Reference proteome</keyword>
<evidence type="ECO:0000313" key="3">
    <source>
        <dbReference type="EMBL" id="QDV06507.1"/>
    </source>
</evidence>